<proteinExistence type="predicted"/>
<accession>A0A420HEI6</accession>
<dbReference type="EMBL" id="MCBR01020040">
    <property type="protein sequence ID" value="RKF55860.1"/>
    <property type="molecule type" value="Genomic_DNA"/>
</dbReference>
<evidence type="ECO:0000313" key="2">
    <source>
        <dbReference type="Proteomes" id="UP000285405"/>
    </source>
</evidence>
<name>A0A420HEI6_9PEZI</name>
<dbReference type="OrthoDB" id="5427059at2759"/>
<sequence length="595" mass="69778">MEHLPDFFLPSPALHPEINENTADRWLLKLESLPSIDLYQENTDKSIYKEGLIQAYRPCMIETSEMSPKSTLENENQTQEISAIDKGKGRAYKINQSNAAELFALDSEYNSTTLSLDQISRISQGSWPMSFALQSETHRATLCERHARAKNGGEAGGKNQKACIETWAVDQPTSARSFGVLILKSGIWRDFAYRWPWPEPPGTSYLMNPEGFGRFYSESLETIPKTPINLKNSATVMDESIPQQIHGEFKHGDEYFSDPRTANKVDRWLLNHSKRSVLRPKFKDHQNNSLLKQIFDDPKEVELLRDLFALIDFNRILTKSGIRIQSTKDFIKLYRKNAEVILSRFRRRIKYRENIFPLIDQLSDFKRWRAVCSQWRVSYNIRDISYLQSLQKDANNLARSYFNIRAQEDPDIDFVPIYRAFYQLELYCELFRMSKFSTSETSSDKIEMTKRMFFERYQPYEAELVLKISRWLVREWNTIDRLSDGHVKDTVRAKMRDNKTYEAFHRNLGINFFSELLYSVLHAQAALIYKNKWQLNLIRFSRYTNCWAAQNVDENGNILHIEDQELIEGKSIDEKRRKFGSPFGSSFESWSRIEM</sequence>
<reference evidence="1 2" key="1">
    <citation type="journal article" date="2018" name="BMC Genomics">
        <title>Comparative genome analyses reveal sequence features reflecting distinct modes of host-adaptation between dicot and monocot powdery mildew.</title>
        <authorList>
            <person name="Wu Y."/>
            <person name="Ma X."/>
            <person name="Pan Z."/>
            <person name="Kale S.D."/>
            <person name="Song Y."/>
            <person name="King H."/>
            <person name="Zhang Q."/>
            <person name="Presley C."/>
            <person name="Deng X."/>
            <person name="Wei C.I."/>
            <person name="Xiao S."/>
        </authorList>
    </citation>
    <scope>NUCLEOTIDE SEQUENCE [LARGE SCALE GENOMIC DNA]</scope>
    <source>
        <strain evidence="1">UCSC1</strain>
    </source>
</reference>
<dbReference type="AlphaFoldDB" id="A0A420HEI6"/>
<gene>
    <name evidence="1" type="ORF">GcC1_200010</name>
</gene>
<dbReference type="Proteomes" id="UP000285405">
    <property type="component" value="Unassembled WGS sequence"/>
</dbReference>
<protein>
    <submittedName>
        <fullName evidence="1">Uncharacterized protein</fullName>
    </submittedName>
</protein>
<organism evidence="1 2">
    <name type="scientific">Golovinomyces cichoracearum</name>
    <dbReference type="NCBI Taxonomy" id="62708"/>
    <lineage>
        <taxon>Eukaryota</taxon>
        <taxon>Fungi</taxon>
        <taxon>Dikarya</taxon>
        <taxon>Ascomycota</taxon>
        <taxon>Pezizomycotina</taxon>
        <taxon>Leotiomycetes</taxon>
        <taxon>Erysiphales</taxon>
        <taxon>Erysiphaceae</taxon>
        <taxon>Golovinomyces</taxon>
    </lineage>
</organism>
<evidence type="ECO:0000313" key="1">
    <source>
        <dbReference type="EMBL" id="RKF55860.1"/>
    </source>
</evidence>
<comment type="caution">
    <text evidence="1">The sequence shown here is derived from an EMBL/GenBank/DDBJ whole genome shotgun (WGS) entry which is preliminary data.</text>
</comment>